<dbReference type="AlphaFoldDB" id="A0A8G0LJ19"/>
<evidence type="ECO:0000313" key="1">
    <source>
        <dbReference type="EMBL" id="QYT03237.1"/>
    </source>
</evidence>
<protein>
    <submittedName>
        <fullName evidence="1">Uncharacterized protein</fullName>
    </submittedName>
</protein>
<sequence length="132" mass="14953">MAFQRECQTAALLQTIQAAIRASAKPVYLKKEPKTWKDAIRNLYSFDEGRLKPKIRDAANFISITTSPFPRIRSCFGWLTISGAELPALGPKLWPTGFVLDRVKRQMSPYEDHSAVLYEFVPSQEDAVPPRV</sequence>
<evidence type="ECO:0000313" key="2">
    <source>
        <dbReference type="Proteomes" id="UP000826661"/>
    </source>
</evidence>
<name>A0A8G0LJ19_9HYPO</name>
<dbReference type="EMBL" id="CP075868">
    <property type="protein sequence ID" value="QYT03237.1"/>
    <property type="molecule type" value="Genomic_DNA"/>
</dbReference>
<accession>A0A8G0LJ19</accession>
<reference evidence="1 2" key="1">
    <citation type="journal article" date="2021" name="BMC Genomics">
        <title>Telomere-to-telomere genome assembly of asparaginase-producing Trichoderma simmonsii.</title>
        <authorList>
            <person name="Chung D."/>
            <person name="Kwon Y.M."/>
            <person name="Yang Y."/>
        </authorList>
    </citation>
    <scope>NUCLEOTIDE SEQUENCE [LARGE SCALE GENOMIC DNA]</scope>
    <source>
        <strain evidence="1 2">GH-Sj1</strain>
    </source>
</reference>
<organism evidence="1 2">
    <name type="scientific">Trichoderma simmonsii</name>
    <dbReference type="NCBI Taxonomy" id="1491479"/>
    <lineage>
        <taxon>Eukaryota</taxon>
        <taxon>Fungi</taxon>
        <taxon>Dikarya</taxon>
        <taxon>Ascomycota</taxon>
        <taxon>Pezizomycotina</taxon>
        <taxon>Sordariomycetes</taxon>
        <taxon>Hypocreomycetidae</taxon>
        <taxon>Hypocreales</taxon>
        <taxon>Hypocreaceae</taxon>
        <taxon>Trichoderma</taxon>
    </lineage>
</organism>
<dbReference type="Proteomes" id="UP000826661">
    <property type="component" value="Chromosome V"/>
</dbReference>
<keyword evidence="2" id="KW-1185">Reference proteome</keyword>
<proteinExistence type="predicted"/>
<gene>
    <name evidence="1" type="ORF">H0G86_010207</name>
</gene>